<dbReference type="AlphaFoldDB" id="A0A9X5GTK8"/>
<protein>
    <submittedName>
        <fullName evidence="1">Uncharacterized protein</fullName>
    </submittedName>
</protein>
<reference evidence="1" key="1">
    <citation type="submission" date="2018-09" db="EMBL/GenBank/DDBJ databases">
        <title>Murine metabolic-syndrome-specific gut microbial biobank.</title>
        <authorList>
            <person name="Liu C."/>
        </authorList>
    </citation>
    <scope>NUCLEOTIDE SEQUENCE</scope>
    <source>
        <strain evidence="1">D42-62</strain>
    </source>
</reference>
<dbReference type="RefSeq" id="WP_160560201.1">
    <property type="nucleotide sequence ID" value="NZ_QZDT01000016.1"/>
</dbReference>
<name>A0A9X5GTK8_9FIRM</name>
<accession>A0A9X5GTK8</accession>
<dbReference type="Proteomes" id="UP001154420">
    <property type="component" value="Unassembled WGS sequence"/>
</dbReference>
<comment type="caution">
    <text evidence="1">The sequence shown here is derived from an EMBL/GenBank/DDBJ whole genome shotgun (WGS) entry which is preliminary data.</text>
</comment>
<evidence type="ECO:0000313" key="2">
    <source>
        <dbReference type="Proteomes" id="UP001154420"/>
    </source>
</evidence>
<gene>
    <name evidence="1" type="ORF">D5281_11025</name>
</gene>
<proteinExistence type="predicted"/>
<dbReference type="EMBL" id="QZDT01000016">
    <property type="protein sequence ID" value="NBJ93117.1"/>
    <property type="molecule type" value="Genomic_DNA"/>
</dbReference>
<sequence>MAFILFKDKKRPIEVRVKKLSEHQIEIAGCPINISGFAYYHDAEMKHQYGDFSKFTTLYRELDESYILSDDNSVYPEESETVETPEPPLREVIQLLKKDLANMQTVLDKNRDYTVRAANEITDIQIALCEIYEMIGGVE</sequence>
<organism evidence="1 2">
    <name type="scientific">Parablautia muri</name>
    <dbReference type="NCBI Taxonomy" id="2320879"/>
    <lineage>
        <taxon>Bacteria</taxon>
        <taxon>Bacillati</taxon>
        <taxon>Bacillota</taxon>
        <taxon>Clostridia</taxon>
        <taxon>Lachnospirales</taxon>
        <taxon>Lachnospiraceae</taxon>
        <taxon>Parablautia</taxon>
    </lineage>
</organism>
<keyword evidence="2" id="KW-1185">Reference proteome</keyword>
<evidence type="ECO:0000313" key="1">
    <source>
        <dbReference type="EMBL" id="NBJ93117.1"/>
    </source>
</evidence>